<dbReference type="Pfam" id="PF14670">
    <property type="entry name" value="FXa_inhibition"/>
    <property type="match status" value="1"/>
</dbReference>
<dbReference type="InterPro" id="IPR000436">
    <property type="entry name" value="Sushi_SCR_CCP_dom"/>
</dbReference>
<organism evidence="3 4">
    <name type="scientific">Wuchereria bancrofti</name>
    <dbReference type="NCBI Taxonomy" id="6293"/>
    <lineage>
        <taxon>Eukaryota</taxon>
        <taxon>Metazoa</taxon>
        <taxon>Ecdysozoa</taxon>
        <taxon>Nematoda</taxon>
        <taxon>Chromadorea</taxon>
        <taxon>Rhabditida</taxon>
        <taxon>Spirurina</taxon>
        <taxon>Spiruromorpha</taxon>
        <taxon>Filarioidea</taxon>
        <taxon>Onchocercidae</taxon>
        <taxon>Wuchereria</taxon>
    </lineage>
</organism>
<proteinExistence type="predicted"/>
<dbReference type="Gene3D" id="2.10.70.10">
    <property type="entry name" value="Complement Module, domain 1"/>
    <property type="match status" value="1"/>
</dbReference>
<dbReference type="Gene3D" id="2.10.25.10">
    <property type="entry name" value="Laminin"/>
    <property type="match status" value="1"/>
</dbReference>
<dbReference type="Proteomes" id="UP000004810">
    <property type="component" value="Unassembled WGS sequence"/>
</dbReference>
<keyword evidence="1" id="KW-1015">Disulfide bond</keyword>
<evidence type="ECO:0000256" key="1">
    <source>
        <dbReference type="ARBA" id="ARBA00023157"/>
    </source>
</evidence>
<protein>
    <recommendedName>
        <fullName evidence="2">Sushi domain-containing protein</fullName>
    </recommendedName>
</protein>
<dbReference type="SUPFAM" id="SSF57535">
    <property type="entry name" value="Complement control module/SCR domain"/>
    <property type="match status" value="1"/>
</dbReference>
<comment type="caution">
    <text evidence="3">The sequence shown here is derived from an EMBL/GenBank/DDBJ whole genome shotgun (WGS) entry which is preliminary data.</text>
</comment>
<gene>
    <name evidence="3" type="ORF">WUBG_16171</name>
</gene>
<evidence type="ECO:0000313" key="3">
    <source>
        <dbReference type="EMBL" id="EJW72921.1"/>
    </source>
</evidence>
<dbReference type="InterPro" id="IPR035976">
    <property type="entry name" value="Sushi/SCR/CCP_sf"/>
</dbReference>
<feature type="non-terminal residue" evidence="3">
    <location>
        <position position="114"/>
    </location>
</feature>
<sequence length="114" mass="12964">FVLWHSYRQIISGVLYDSTTDKKGLPVPRNTTFSKNSFLFALYECDEGYEFVDEVNSMFCINRQWVITPPKCRGKGMCETDNGGCSHSCLSIEDRVECHCPHGLVLDSDQKTCI</sequence>
<feature type="domain" description="Sushi" evidence="2">
    <location>
        <begin position="42"/>
        <end position="72"/>
    </location>
</feature>
<dbReference type="EMBL" id="ADBV01015095">
    <property type="protein sequence ID" value="EJW72921.1"/>
    <property type="molecule type" value="Genomic_DNA"/>
</dbReference>
<reference evidence="4" key="1">
    <citation type="submission" date="2012-08" db="EMBL/GenBank/DDBJ databases">
        <title>The Genome Sequence of Wuchereria bancrofti.</title>
        <authorList>
            <person name="Nutman T.B."/>
            <person name="Fink D.L."/>
            <person name="Russ C."/>
            <person name="Young S."/>
            <person name="Zeng Q."/>
            <person name="Koehrsen M."/>
            <person name="Alvarado L."/>
            <person name="Berlin A."/>
            <person name="Chapman S.B."/>
            <person name="Chen Z."/>
            <person name="Freedman E."/>
            <person name="Gellesch M."/>
            <person name="Goldberg J."/>
            <person name="Griggs A."/>
            <person name="Gujja S."/>
            <person name="Heilman E.R."/>
            <person name="Heiman D."/>
            <person name="Hepburn T."/>
            <person name="Howarth C."/>
            <person name="Jen D."/>
            <person name="Larson L."/>
            <person name="Lewis B."/>
            <person name="Mehta T."/>
            <person name="Park D."/>
            <person name="Pearson M."/>
            <person name="Roberts A."/>
            <person name="Saif S."/>
            <person name="Shea T."/>
            <person name="Shenoy N."/>
            <person name="Sisk P."/>
            <person name="Stolte C."/>
            <person name="Sykes S."/>
            <person name="Walk T."/>
            <person name="White J."/>
            <person name="Yandava C."/>
            <person name="Haas B."/>
            <person name="Henn M.R."/>
            <person name="Nusbaum C."/>
            <person name="Birren B."/>
        </authorList>
    </citation>
    <scope>NUCLEOTIDE SEQUENCE [LARGE SCALE GENOMIC DNA]</scope>
    <source>
        <strain evidence="4">NA</strain>
    </source>
</reference>
<evidence type="ECO:0000313" key="4">
    <source>
        <dbReference type="Proteomes" id="UP000004810"/>
    </source>
</evidence>
<accession>J9DTE8</accession>
<evidence type="ECO:0000259" key="2">
    <source>
        <dbReference type="Pfam" id="PF00084"/>
    </source>
</evidence>
<dbReference type="SUPFAM" id="SSF57196">
    <property type="entry name" value="EGF/Laminin"/>
    <property type="match status" value="1"/>
</dbReference>
<feature type="non-terminal residue" evidence="3">
    <location>
        <position position="1"/>
    </location>
</feature>
<dbReference type="Pfam" id="PF00084">
    <property type="entry name" value="Sushi"/>
    <property type="match status" value="1"/>
</dbReference>
<dbReference type="AlphaFoldDB" id="J9DTE8"/>
<name>J9DTE8_WUCBA</name>